<keyword evidence="2 4" id="KW-0472">Membrane</keyword>
<evidence type="ECO:0000256" key="2">
    <source>
        <dbReference type="ARBA" id="ARBA00023136"/>
    </source>
</evidence>
<dbReference type="RefSeq" id="WP_378249247.1">
    <property type="nucleotide sequence ID" value="NZ_JBHSKF010000011.1"/>
</dbReference>
<organism evidence="5 6">
    <name type="scientific">Actinokineospora guangxiensis</name>
    <dbReference type="NCBI Taxonomy" id="1490288"/>
    <lineage>
        <taxon>Bacteria</taxon>
        <taxon>Bacillati</taxon>
        <taxon>Actinomycetota</taxon>
        <taxon>Actinomycetes</taxon>
        <taxon>Pseudonocardiales</taxon>
        <taxon>Pseudonocardiaceae</taxon>
        <taxon>Actinokineospora</taxon>
    </lineage>
</organism>
<protein>
    <recommendedName>
        <fullName evidence="7">Mce-associated membrane protein</fullName>
    </recommendedName>
</protein>
<feature type="compositionally biased region" description="Low complexity" evidence="3">
    <location>
        <begin position="37"/>
        <end position="47"/>
    </location>
</feature>
<dbReference type="SUPFAM" id="SSF54427">
    <property type="entry name" value="NTF2-like"/>
    <property type="match status" value="1"/>
</dbReference>
<gene>
    <name evidence="5" type="ORF">ACFPM7_20290</name>
</gene>
<keyword evidence="4" id="KW-1133">Transmembrane helix</keyword>
<comment type="subcellular location">
    <subcellularLocation>
        <location evidence="1">Membrane</location>
    </subcellularLocation>
</comment>
<keyword evidence="4" id="KW-0812">Transmembrane</keyword>
<evidence type="ECO:0000256" key="1">
    <source>
        <dbReference type="ARBA" id="ARBA00004370"/>
    </source>
</evidence>
<dbReference type="PANTHER" id="PTHR37042">
    <property type="entry name" value="OUTER MEMBRANE PROTEIN RV1973"/>
    <property type="match status" value="1"/>
</dbReference>
<accession>A0ABW0EPQ3</accession>
<dbReference type="InterPro" id="IPR032710">
    <property type="entry name" value="NTF2-like_dom_sf"/>
</dbReference>
<evidence type="ECO:0000313" key="5">
    <source>
        <dbReference type="EMBL" id="MFC5289397.1"/>
    </source>
</evidence>
<dbReference type="Gene3D" id="3.10.450.50">
    <property type="match status" value="1"/>
</dbReference>
<comment type="caution">
    <text evidence="5">The sequence shown here is derived from an EMBL/GenBank/DDBJ whole genome shotgun (WGS) entry which is preliminary data.</text>
</comment>
<name>A0ABW0EPQ3_9PSEU</name>
<evidence type="ECO:0000313" key="6">
    <source>
        <dbReference type="Proteomes" id="UP001596157"/>
    </source>
</evidence>
<evidence type="ECO:0000256" key="3">
    <source>
        <dbReference type="SAM" id="MobiDB-lite"/>
    </source>
</evidence>
<dbReference type="Proteomes" id="UP001596157">
    <property type="component" value="Unassembled WGS sequence"/>
</dbReference>
<sequence length="226" mass="23643">MRSTRTPARRRPAVAGIRRPAGRPSTGPQADTRPADDPATADADAPDEPVVAEAADEVATPSRRALVAPVALLLAAALLVAGGVWALARAEAAGQANTALVDAGGTAEVTRQVREGLEQIFSYRHDATAATENAARTVLTGPARDQYERLFHQVREQAPAQRLTLTTKVVSSGVVTLRGDEAVLLVFLDQSAVRGDSGEATAAGAQLSVTATRVDGRWLISELVPR</sequence>
<evidence type="ECO:0008006" key="7">
    <source>
        <dbReference type="Google" id="ProtNLM"/>
    </source>
</evidence>
<proteinExistence type="predicted"/>
<feature type="region of interest" description="Disordered" evidence="3">
    <location>
        <begin position="1"/>
        <end position="47"/>
    </location>
</feature>
<dbReference type="PANTHER" id="PTHR37042:SF4">
    <property type="entry name" value="OUTER MEMBRANE PROTEIN RV1973"/>
    <property type="match status" value="1"/>
</dbReference>
<feature type="transmembrane region" description="Helical" evidence="4">
    <location>
        <begin position="66"/>
        <end position="88"/>
    </location>
</feature>
<keyword evidence="6" id="KW-1185">Reference proteome</keyword>
<reference evidence="6" key="1">
    <citation type="journal article" date="2019" name="Int. J. Syst. Evol. Microbiol.">
        <title>The Global Catalogue of Microorganisms (GCM) 10K type strain sequencing project: providing services to taxonomists for standard genome sequencing and annotation.</title>
        <authorList>
            <consortium name="The Broad Institute Genomics Platform"/>
            <consortium name="The Broad Institute Genome Sequencing Center for Infectious Disease"/>
            <person name="Wu L."/>
            <person name="Ma J."/>
        </authorList>
    </citation>
    <scope>NUCLEOTIDE SEQUENCE [LARGE SCALE GENOMIC DNA]</scope>
    <source>
        <strain evidence="6">CCUG 59778</strain>
    </source>
</reference>
<evidence type="ECO:0000256" key="4">
    <source>
        <dbReference type="SAM" id="Phobius"/>
    </source>
</evidence>
<dbReference type="EMBL" id="JBHSKF010000011">
    <property type="protein sequence ID" value="MFC5289397.1"/>
    <property type="molecule type" value="Genomic_DNA"/>
</dbReference>